<feature type="non-terminal residue" evidence="1">
    <location>
        <position position="1"/>
    </location>
</feature>
<evidence type="ECO:0000313" key="1">
    <source>
        <dbReference type="EMBL" id="GAG34440.1"/>
    </source>
</evidence>
<proteinExistence type="predicted"/>
<accession>X0WUV2</accession>
<dbReference type="AlphaFoldDB" id="X0WUV2"/>
<organism evidence="1">
    <name type="scientific">marine sediment metagenome</name>
    <dbReference type="NCBI Taxonomy" id="412755"/>
    <lineage>
        <taxon>unclassified sequences</taxon>
        <taxon>metagenomes</taxon>
        <taxon>ecological metagenomes</taxon>
    </lineage>
</organism>
<dbReference type="SUPFAM" id="SSF63825">
    <property type="entry name" value="YWTD domain"/>
    <property type="match status" value="1"/>
</dbReference>
<protein>
    <submittedName>
        <fullName evidence="1">Uncharacterized protein</fullName>
    </submittedName>
</protein>
<name>X0WUV2_9ZZZZ</name>
<gene>
    <name evidence="1" type="ORF">S01H1_68732</name>
</gene>
<sequence>WVVIQYREGATTKHWLEMYDLTDNSNVWSVQAQFGTCYAIDVDEDDNCYAATSSVGLLGHDLAKFEPIAGVRSDFTDAGGQFMVNVNSGGPDVVISGGSESTVAPAVNNLYVSTLTDSSRAKMAVGGTYFAGTWNTYVIANKGAFVHDNGFIYVMSHTPTCTLYKIQINRSGIEIASLTEVTSVAGPTHGVGIYVDQWGNIAVLNQDNGATETDLIYYYDTDLNFISKIDGLFPALRTWDSAVGGAW</sequence>
<comment type="caution">
    <text evidence="1">The sequence shown here is derived from an EMBL/GenBank/DDBJ whole genome shotgun (WGS) entry which is preliminary data.</text>
</comment>
<dbReference type="EMBL" id="BARS01045591">
    <property type="protein sequence ID" value="GAG34440.1"/>
    <property type="molecule type" value="Genomic_DNA"/>
</dbReference>
<feature type="non-terminal residue" evidence="1">
    <location>
        <position position="247"/>
    </location>
</feature>
<reference evidence="1" key="1">
    <citation type="journal article" date="2014" name="Front. Microbiol.">
        <title>High frequency of phylogenetically diverse reductive dehalogenase-homologous genes in deep subseafloor sedimentary metagenomes.</title>
        <authorList>
            <person name="Kawai M."/>
            <person name="Futagami T."/>
            <person name="Toyoda A."/>
            <person name="Takaki Y."/>
            <person name="Nishi S."/>
            <person name="Hori S."/>
            <person name="Arai W."/>
            <person name="Tsubouchi T."/>
            <person name="Morono Y."/>
            <person name="Uchiyama I."/>
            <person name="Ito T."/>
            <person name="Fujiyama A."/>
            <person name="Inagaki F."/>
            <person name="Takami H."/>
        </authorList>
    </citation>
    <scope>NUCLEOTIDE SEQUENCE</scope>
    <source>
        <strain evidence="1">Expedition CK06-06</strain>
    </source>
</reference>